<reference evidence="2 3" key="1">
    <citation type="submission" date="2016-06" db="EMBL/GenBank/DDBJ databases">
        <authorList>
            <person name="Olsen C.W."/>
            <person name="Carey S."/>
            <person name="Hinshaw L."/>
            <person name="Karasin A.I."/>
        </authorList>
    </citation>
    <scope>NUCLEOTIDE SEQUENCE [LARGE SCALE GENOMIC DNA]</scope>
    <source>
        <strain evidence="2 3">LZ-22</strain>
    </source>
</reference>
<dbReference type="Proteomes" id="UP000199086">
    <property type="component" value="Unassembled WGS sequence"/>
</dbReference>
<dbReference type="Pfam" id="PF22525">
    <property type="entry name" value="H2TH_5"/>
    <property type="match status" value="1"/>
</dbReference>
<dbReference type="SUPFAM" id="SSF46946">
    <property type="entry name" value="S13-like H2TH domain"/>
    <property type="match status" value="1"/>
</dbReference>
<evidence type="ECO:0000259" key="1">
    <source>
        <dbReference type="Pfam" id="PF22525"/>
    </source>
</evidence>
<organism evidence="2 3">
    <name type="scientific">Raineyella antarctica</name>
    <dbReference type="NCBI Taxonomy" id="1577474"/>
    <lineage>
        <taxon>Bacteria</taxon>
        <taxon>Bacillati</taxon>
        <taxon>Actinomycetota</taxon>
        <taxon>Actinomycetes</taxon>
        <taxon>Propionibacteriales</taxon>
        <taxon>Propionibacteriaceae</taxon>
        <taxon>Raineyella</taxon>
    </lineage>
</organism>
<proteinExistence type="predicted"/>
<keyword evidence="3" id="KW-1185">Reference proteome</keyword>
<dbReference type="NCBIfam" id="NF041260">
    <property type="entry name" value="actino_IHF"/>
    <property type="match status" value="1"/>
</dbReference>
<dbReference type="GO" id="GO:0003676">
    <property type="term" value="F:nucleic acid binding"/>
    <property type="evidence" value="ECO:0007669"/>
    <property type="project" value="InterPro"/>
</dbReference>
<dbReference type="InterPro" id="IPR055201">
    <property type="entry name" value="IHF-like_H2TH"/>
</dbReference>
<dbReference type="EMBL" id="FMYF01000010">
    <property type="protein sequence ID" value="SDB94013.1"/>
    <property type="molecule type" value="Genomic_DNA"/>
</dbReference>
<accession>A0A1G6HIP2</accession>
<evidence type="ECO:0000313" key="2">
    <source>
        <dbReference type="EMBL" id="SDB94013.1"/>
    </source>
</evidence>
<dbReference type="RefSeq" id="WP_092612501.1">
    <property type="nucleotide sequence ID" value="NZ_FMYF01000010.1"/>
</dbReference>
<gene>
    <name evidence="2" type="ORF">GA0111570_11097</name>
</gene>
<protein>
    <recommendedName>
        <fullName evidence="1">Integration host factor-like helix-two turn-helix domain-containing protein</fullName>
    </recommendedName>
</protein>
<sequence length="103" mass="11454">MPIPPLSEEQLHAARAAAAGARRERAAVKEKVRTRQFTVGDVLDLAAENDIIAHIRVVDLLKSVPRIGPKRAEVLMERFAISPGRRLRGLGRHQIDALKKEFS</sequence>
<dbReference type="AlphaFoldDB" id="A0A1G6HIP2"/>
<dbReference type="OrthoDB" id="3197442at2"/>
<dbReference type="STRING" id="1577474.GA0111570_11097"/>
<feature type="domain" description="Integration host factor-like helix-two turn-helix" evidence="1">
    <location>
        <begin position="33"/>
        <end position="102"/>
    </location>
</feature>
<dbReference type="InterPro" id="IPR047806">
    <property type="entry name" value="IHF_actinobact"/>
</dbReference>
<dbReference type="Gene3D" id="1.10.8.50">
    <property type="match status" value="1"/>
</dbReference>
<dbReference type="InterPro" id="IPR010979">
    <property type="entry name" value="Ribosomal_uS13-like_H2TH"/>
</dbReference>
<name>A0A1G6HIP2_9ACTN</name>
<evidence type="ECO:0000313" key="3">
    <source>
        <dbReference type="Proteomes" id="UP000199086"/>
    </source>
</evidence>